<dbReference type="InterPro" id="IPR008930">
    <property type="entry name" value="Terpenoid_cyclase/PrenylTrfase"/>
</dbReference>
<feature type="compositionally biased region" description="Polar residues" evidence="2">
    <location>
        <begin position="1479"/>
        <end position="1494"/>
    </location>
</feature>
<dbReference type="PANTHER" id="PTHR40094:SF1">
    <property type="entry name" value="UBIQUITIN DOMAIN-CONTAINING PROTEIN"/>
    <property type="match status" value="1"/>
</dbReference>
<dbReference type="InterPro" id="IPR047565">
    <property type="entry name" value="Alpha-macroglob_thiol-ester_cl"/>
</dbReference>
<dbReference type="EMBL" id="NIGF01000005">
    <property type="protein sequence ID" value="PQV64468.1"/>
    <property type="molecule type" value="Genomic_DNA"/>
</dbReference>
<dbReference type="Pfam" id="PF01835">
    <property type="entry name" value="MG2"/>
    <property type="match status" value="1"/>
</dbReference>
<dbReference type="SUPFAM" id="SSF48239">
    <property type="entry name" value="Terpenoid cyclases/Protein prenyltransferases"/>
    <property type="match status" value="2"/>
</dbReference>
<dbReference type="Pfam" id="PF17973">
    <property type="entry name" value="bMG10"/>
    <property type="match status" value="1"/>
</dbReference>
<evidence type="ECO:0008006" key="7">
    <source>
        <dbReference type="Google" id="ProtNLM"/>
    </source>
</evidence>
<dbReference type="SUPFAM" id="SSF48452">
    <property type="entry name" value="TPR-like"/>
    <property type="match status" value="1"/>
</dbReference>
<dbReference type="Pfam" id="PF07703">
    <property type="entry name" value="A2M_BRD"/>
    <property type="match status" value="1"/>
</dbReference>
<dbReference type="InterPro" id="IPR011625">
    <property type="entry name" value="A2M_N_BRD"/>
</dbReference>
<reference evidence="5 6" key="1">
    <citation type="journal article" date="2018" name="Syst. Appl. Microbiol.">
        <title>Abditibacterium utsteinense sp. nov., the first cultivated member of candidate phylum FBP, isolated from ice-free Antarctic soil samples.</title>
        <authorList>
            <person name="Tahon G."/>
            <person name="Tytgat B."/>
            <person name="Lebbe L."/>
            <person name="Carlier A."/>
            <person name="Willems A."/>
        </authorList>
    </citation>
    <scope>NUCLEOTIDE SEQUENCE [LARGE SCALE GENOMIC DNA]</scope>
    <source>
        <strain evidence="5 6">LMG 29911</strain>
    </source>
</reference>
<feature type="domain" description="Alpha-2-macroglobulin" evidence="4">
    <location>
        <begin position="1200"/>
        <end position="1289"/>
    </location>
</feature>
<organism evidence="5 6">
    <name type="scientific">Abditibacterium utsteinense</name>
    <dbReference type="NCBI Taxonomy" id="1960156"/>
    <lineage>
        <taxon>Bacteria</taxon>
        <taxon>Pseudomonadati</taxon>
        <taxon>Abditibacteriota</taxon>
        <taxon>Abditibacteriia</taxon>
        <taxon>Abditibacteriales</taxon>
        <taxon>Abditibacteriaceae</taxon>
        <taxon>Abditibacterium</taxon>
    </lineage>
</organism>
<gene>
    <name evidence="5" type="ORF">B1R32_105150</name>
</gene>
<dbReference type="InterPro" id="IPR001599">
    <property type="entry name" value="Macroglobln_a2"/>
</dbReference>
<evidence type="ECO:0000313" key="6">
    <source>
        <dbReference type="Proteomes" id="UP000237684"/>
    </source>
</evidence>
<dbReference type="InterPro" id="IPR011990">
    <property type="entry name" value="TPR-like_helical_dom_sf"/>
</dbReference>
<dbReference type="InterPro" id="IPR041246">
    <property type="entry name" value="Bact_MG10"/>
</dbReference>
<evidence type="ECO:0000256" key="2">
    <source>
        <dbReference type="SAM" id="MobiDB-lite"/>
    </source>
</evidence>
<dbReference type="SMART" id="SM01419">
    <property type="entry name" value="Thiol-ester_cl"/>
    <property type="match status" value="1"/>
</dbReference>
<comment type="caution">
    <text evidence="5">The sequence shown here is derived from an EMBL/GenBank/DDBJ whole genome shotgun (WGS) entry which is preliminary data.</text>
</comment>
<feature type="region of interest" description="Disordered" evidence="2">
    <location>
        <begin position="1470"/>
        <end position="1494"/>
    </location>
</feature>
<dbReference type="PANTHER" id="PTHR40094">
    <property type="entry name" value="ALPHA-2-MACROGLOBULIN HOMOLOG"/>
    <property type="match status" value="1"/>
</dbReference>
<feature type="domain" description="Alpha-2-macroglobulin bait region" evidence="3">
    <location>
        <begin position="917"/>
        <end position="1057"/>
    </location>
</feature>
<dbReference type="CDD" id="cd02891">
    <property type="entry name" value="A2M_like"/>
    <property type="match status" value="1"/>
</dbReference>
<dbReference type="GO" id="GO:0004866">
    <property type="term" value="F:endopeptidase inhibitor activity"/>
    <property type="evidence" value="ECO:0007669"/>
    <property type="project" value="InterPro"/>
</dbReference>
<dbReference type="Pfam" id="PF00207">
    <property type="entry name" value="A2M"/>
    <property type="match status" value="1"/>
</dbReference>
<protein>
    <recommendedName>
        <fullName evidence="7">Alpha-2-macroglobulin</fullName>
    </recommendedName>
</protein>
<dbReference type="Gene3D" id="2.60.40.10">
    <property type="entry name" value="Immunoglobulins"/>
    <property type="match status" value="1"/>
</dbReference>
<accession>A0A2S8SUK1</accession>
<dbReference type="Gene3D" id="2.20.130.20">
    <property type="match status" value="1"/>
</dbReference>
<dbReference type="Gene3D" id="2.60.40.1930">
    <property type="match status" value="1"/>
</dbReference>
<evidence type="ECO:0000259" key="4">
    <source>
        <dbReference type="SMART" id="SM01360"/>
    </source>
</evidence>
<sequence>MELQTQADRAFQEKSYARALDLYRKAPQNEKNQYQIALALFKTEKWDEALATSDAALKTANWKARFYYLRGQIFVKAPKNGWKLGEKTWRQNEYPEVKGDQKPQQVSFYAEDQKAALENLETAKIEAQKERGLAMRARFAAPIYPLSWDEENDLDFDLSAYLPQVQFDEFLESLKTRTDAKFDEQIEPKAPYATGWSLPKKVLTLYAEIRVLDQSADKTDTQKSLLAEGLFVRAYQQRMSAWSTRYDEETKKYVTRAFPFDDLAPAPIWRRLVTEFPQSDLAPRALLFIAEERSADPIAQLAVYDELLRKYPKSKLVSDARAARAQILRKEVSFSVSSQPRPGKSGRIQVQSRNVKQIEFAAYRIQLEKYLTTAAHLKNAETQFTSFTQNFGQVANIIKTLGKPYATWNYTPQKIADYHQTDAKELDAPLKDVGAYVVVARAGGVRFAQIVLNSDLALLKKSDKNGSFVYVANAKTGAAVSGANVVLKEVWSWSPRKVDFSQGKSDDAGFFDKKRVGDNGSQVSAFAYVGNRYALTGQQGSYWNNRERDETRVLGTTDRPVYRPGQKVNFRQIVTARNVGGDWKPLVGRSFFVRASNPKGEKFFETTLITNEFGSVSGEFTIPETAPLGEFSLQLSDDQNISGGTQFRVEEYKRPEFEVTVSAPTEAKRPGEVVAARINAKYYFGAPVPNAKVKYTVRKSTWWASYQFPTPYDWLYSSWGAGDYNTGRRNIGGEGSGEIIKEGEVQTDEKGFAELSFKTQELDDSTKNDWWSRYSNPLYTIEAEVTDASRRTIEAQGQVKVARQPYFAFLNTQRGYFQKGDRIPIELRTQDANEQSVAASGKMVVYKLLPGDKEEKVFEEAVSTDAGGRAFWNWEAKDSGQFRVEYQSKGAWGDEIKAQTEIWVVGDEIGAIRLRGVTILLDKKSYEEGDTLRARIIADKPGAHVLLTQEASGEILRRDVLQIDAQSKEVDIPIEKKHVPNFFLAAALVQDFEVYQAQTEVFVPPTKQLLNLKVSGDKATYKPGETGTFQIEARDYSGKPARAEVSLALVDASLFYIQKDYAPEIRGFYYGERRQNSVNLDSSRSGNPEARFENDEKTINYEGHGFELPDDFGQLQLMPGGFSYGGGRHRSRISGGLIYDNEMPLSSVSGRINALENRAAAAPMMGDIPVIGRLFKSSNADGAATSAAPPVAVRSNFAETAFWSPSVITDGGKATVKVTFPDSLTQWHASALGLTPTVQVGSAQTDVATKKDLLVRLQAPRFFVEKDRVVISANVHNYSDKEQEVIVNLKTDALLKFGIKPIPYRVGDPPYNGPVQSEQPTQSIVLDPGEEQRLNWNMEVAHAGDATLQVTARTNSASDAVKMSFPVLVHGVQRFAGQSGVLVGDGSQKIKLNFPKERKLGASELNVQLNPSLAAQMLDALPYLVDYPYGCVEQTMSRFLPTVLVQKSLRDSGVNLETLRARAKAYDAESKTEARGDRVQNTGYSYPKGQPNSRDLTEMASKSWFFGRSNNPIFDQSEIDKMTREGLNRLYAMQRGDGGWGWWPGSAESDEYMSAYVVYGLYQAENAGVSVRDDVLKRGANYLKAQMKDEDNLQLLTYIAYSLSQNPDLKRVGARRAIEDWEKIASGRLFEQRERLAPLSKAYLALTLSNLGEIAKANVVIRNLENTVQIDAANGTARFKTAPQYWYWWNNDVETVALALRAFDQIEPKNKLVPLMTKWLTLQARGNHYRSTKETAEVVYTLADYVTKNEELNVDYTLKVSLNGKIARTYRVTKDNALFFDNRFIAGDLFLGNGANSLTIEKSGKGKLYWNAYSEYFSLEEPIKASGNELDISRKFFKLTRLSFAEQVIRPEANGLFKSRIAPPFPRPQNPAEPEYNRAEIKDGETVKSGDLIEVELVVNAKNDYEYLVFEDMKAAGFEPVEIRSGQSYGDGLSSNVELRDEKVSFFVDRLPQGRRVLRYRVRAEAPGTFHALPTNGYAMYAPEVRAISDEMRVSVQD</sequence>
<keyword evidence="6" id="KW-1185">Reference proteome</keyword>
<dbReference type="Proteomes" id="UP000237684">
    <property type="component" value="Unassembled WGS sequence"/>
</dbReference>
<dbReference type="SMART" id="SM01359">
    <property type="entry name" value="A2M_N_2"/>
    <property type="match status" value="1"/>
</dbReference>
<name>A0A2S8SUK1_9BACT</name>
<dbReference type="SMART" id="SM01360">
    <property type="entry name" value="A2M"/>
    <property type="match status" value="1"/>
</dbReference>
<evidence type="ECO:0000313" key="5">
    <source>
        <dbReference type="EMBL" id="PQV64468.1"/>
    </source>
</evidence>
<evidence type="ECO:0000256" key="1">
    <source>
        <dbReference type="ARBA" id="ARBA00010556"/>
    </source>
</evidence>
<dbReference type="Gene3D" id="1.25.40.10">
    <property type="entry name" value="Tetratricopeptide repeat domain"/>
    <property type="match status" value="2"/>
</dbReference>
<dbReference type="InterPro" id="IPR002890">
    <property type="entry name" value="MG2"/>
</dbReference>
<dbReference type="InterPro" id="IPR051802">
    <property type="entry name" value="YfhM-like"/>
</dbReference>
<dbReference type="InterPro" id="IPR013783">
    <property type="entry name" value="Ig-like_fold"/>
</dbReference>
<proteinExistence type="inferred from homology"/>
<dbReference type="Gene3D" id="1.50.10.20">
    <property type="match status" value="1"/>
</dbReference>
<dbReference type="InParanoid" id="A0A2S8SUK1"/>
<comment type="similarity">
    <text evidence="1">Belongs to the protease inhibitor I39 (alpha-2-macroglobulin) family. Bacterial alpha-2-macroglobulin subfamily.</text>
</comment>
<evidence type="ECO:0000259" key="3">
    <source>
        <dbReference type="SMART" id="SM01359"/>
    </source>
</evidence>